<feature type="domain" description="Amidohydrolase-related" evidence="2">
    <location>
        <begin position="83"/>
        <end position="441"/>
    </location>
</feature>
<accession>A0ABQ1F2T5</accession>
<dbReference type="Gene3D" id="3.30.110.90">
    <property type="entry name" value="Amidohydrolase"/>
    <property type="match status" value="1"/>
</dbReference>
<sequence length="460" mass="49533">MRSAMKAGFSLVSLTVAMLAGLPAAALAETRVLRDFTLIDGTGKAPAANQALVMTDGRIDWVGPSAKLKAPAGAKVERLKGKYLMPGLIDSHVHLGLVDGITQDLQYQTAENIEKQLRIYAAYGVTTVQTLGTEKDLIFPIQQRRKGPTAMSRVYTVGQGVVFKGSYGGVPGLDQSVATAEEARAMVDKEASKGADLIKLWVDDEFGMLEERMPPRISSAVIDQAHKDGKKTVAHIFYYSNAAELTREGVDAFAHSVRDRAVDDALLGQMKAKGVWQMAATLSREASFTYRTLPFLDDPFFARGVTPAVLKELASPERAAKLGAAPNFPKYAPTLQYAMDNFAREAKAGIRYGMGTDSGPTARFPGYFAHWELELMVKAGVTPMQAITAATSANAEFMGARDIGTVAPGKWADLLVLDRDPTADIRNTRAIDAVYIAGNKVPTIWQTCTGRAADACGPRP</sequence>
<dbReference type="InterPro" id="IPR051781">
    <property type="entry name" value="Metallo-dep_Hydrolase"/>
</dbReference>
<dbReference type="Gene3D" id="3.40.50.10910">
    <property type="entry name" value="Amidohydrolase"/>
    <property type="match status" value="1"/>
</dbReference>
<proteinExistence type="predicted"/>
<dbReference type="PANTHER" id="PTHR43135:SF3">
    <property type="entry name" value="ALPHA-D-RIBOSE 1-METHYLPHOSPHONATE 5-TRIPHOSPHATE DIPHOSPHATASE"/>
    <property type="match status" value="1"/>
</dbReference>
<dbReference type="EMBL" id="BMDU01000007">
    <property type="protein sequence ID" value="GFZ97738.1"/>
    <property type="molecule type" value="Genomic_DNA"/>
</dbReference>
<dbReference type="InterPro" id="IPR032466">
    <property type="entry name" value="Metal_Hydrolase"/>
</dbReference>
<evidence type="ECO:0000313" key="3">
    <source>
        <dbReference type="EMBL" id="GFZ97738.1"/>
    </source>
</evidence>
<dbReference type="Gene3D" id="1.20.58.520">
    <property type="entry name" value="Amidohydrolase"/>
    <property type="match status" value="1"/>
</dbReference>
<dbReference type="Proteomes" id="UP000628109">
    <property type="component" value="Unassembled WGS sequence"/>
</dbReference>
<gene>
    <name evidence="3" type="ORF">GCM10019071_30090</name>
</gene>
<keyword evidence="4" id="KW-1185">Reference proteome</keyword>
<evidence type="ECO:0000313" key="4">
    <source>
        <dbReference type="Proteomes" id="UP000628109"/>
    </source>
</evidence>
<dbReference type="Pfam" id="PF01979">
    <property type="entry name" value="Amidohydro_1"/>
    <property type="match status" value="1"/>
</dbReference>
<dbReference type="SUPFAM" id="SSF51338">
    <property type="entry name" value="Composite domain of metallo-dependent hydrolases"/>
    <property type="match status" value="1"/>
</dbReference>
<dbReference type="Gene3D" id="2.30.40.10">
    <property type="entry name" value="Urease, subunit C, domain 1"/>
    <property type="match status" value="1"/>
</dbReference>
<comment type="caution">
    <text evidence="3">The sequence shown here is derived from an EMBL/GenBank/DDBJ whole genome shotgun (WGS) entry which is preliminary data.</text>
</comment>
<feature type="signal peptide" evidence="1">
    <location>
        <begin position="1"/>
        <end position="28"/>
    </location>
</feature>
<evidence type="ECO:0000256" key="1">
    <source>
        <dbReference type="SAM" id="SignalP"/>
    </source>
</evidence>
<dbReference type="InterPro" id="IPR006680">
    <property type="entry name" value="Amidohydro-rel"/>
</dbReference>
<organism evidence="3 4">
    <name type="scientific">Sphingobium fuliginis (strain ATCC 27551)</name>
    <dbReference type="NCBI Taxonomy" id="336203"/>
    <lineage>
        <taxon>Bacteria</taxon>
        <taxon>Pseudomonadati</taxon>
        <taxon>Pseudomonadota</taxon>
        <taxon>Alphaproteobacteria</taxon>
        <taxon>Sphingomonadales</taxon>
        <taxon>Sphingomonadaceae</taxon>
        <taxon>Sphingobium</taxon>
    </lineage>
</organism>
<dbReference type="SUPFAM" id="SSF51556">
    <property type="entry name" value="Metallo-dependent hydrolases"/>
    <property type="match status" value="1"/>
</dbReference>
<feature type="chain" id="PRO_5046650407" evidence="1">
    <location>
        <begin position="29"/>
        <end position="460"/>
    </location>
</feature>
<name>A0ABQ1F2T5_SPHSA</name>
<keyword evidence="1" id="KW-0732">Signal</keyword>
<dbReference type="PANTHER" id="PTHR43135">
    <property type="entry name" value="ALPHA-D-RIBOSE 1-METHYLPHOSPHONATE 5-TRIPHOSPHATE DIPHOSPHATASE"/>
    <property type="match status" value="1"/>
</dbReference>
<protein>
    <submittedName>
        <fullName evidence="3">Organophopsphate acid anhydrase</fullName>
    </submittedName>
</protein>
<evidence type="ECO:0000259" key="2">
    <source>
        <dbReference type="Pfam" id="PF01979"/>
    </source>
</evidence>
<dbReference type="InterPro" id="IPR011059">
    <property type="entry name" value="Metal-dep_hydrolase_composite"/>
</dbReference>
<reference evidence="4" key="1">
    <citation type="journal article" date="2019" name="Int. J. Syst. Evol. Microbiol.">
        <title>The Global Catalogue of Microorganisms (GCM) 10K type strain sequencing project: providing services to taxonomists for standard genome sequencing and annotation.</title>
        <authorList>
            <consortium name="The Broad Institute Genomics Platform"/>
            <consortium name="The Broad Institute Genome Sequencing Center for Infectious Disease"/>
            <person name="Wu L."/>
            <person name="Ma J."/>
        </authorList>
    </citation>
    <scope>NUCLEOTIDE SEQUENCE [LARGE SCALE GENOMIC DNA]</scope>
    <source>
        <strain evidence="4">CCM 7327</strain>
    </source>
</reference>